<feature type="transmembrane region" description="Helical" evidence="1">
    <location>
        <begin position="58"/>
        <end position="80"/>
    </location>
</feature>
<dbReference type="RefSeq" id="WP_185766766.1">
    <property type="nucleotide sequence ID" value="NZ_RIBP01000004.1"/>
</dbReference>
<feature type="transmembrane region" description="Helical" evidence="1">
    <location>
        <begin position="115"/>
        <end position="137"/>
    </location>
</feature>
<name>A0A553SNE8_NIACI</name>
<feature type="transmembrane region" description="Helical" evidence="1">
    <location>
        <begin position="149"/>
        <end position="170"/>
    </location>
</feature>
<evidence type="ECO:0000313" key="2">
    <source>
        <dbReference type="EMBL" id="TRZ38513.1"/>
    </source>
</evidence>
<keyword evidence="1" id="KW-0472">Membrane</keyword>
<gene>
    <name evidence="2" type="ORF">CEQ21_24310</name>
</gene>
<accession>A0A553SNE8</accession>
<keyword evidence="1" id="KW-0812">Transmembrane</keyword>
<dbReference type="AlphaFoldDB" id="A0A553SNE8"/>
<feature type="transmembrane region" description="Helical" evidence="1">
    <location>
        <begin position="24"/>
        <end position="46"/>
    </location>
</feature>
<sequence length="191" mass="22461">MNKNNNIEIEDNPFKVMWNVRKEILSKAFLIVWLILFFILILFYILSYKFTIIKMEAFSLSDFLTPGITGLSFTLALITATTRIFSKDKLVDIYFYTDEANPNKGYLFYRTIAPYIWTSTIWLIVTIGSLFSKLFIFNFLPIFHDILKLIFSAFVLMGIMSLWSLLIAHIQDVSLETEREIKEQIKNEDHQ</sequence>
<keyword evidence="1" id="KW-1133">Transmembrane helix</keyword>
<dbReference type="EMBL" id="RIBP01000004">
    <property type="protein sequence ID" value="TRZ38513.1"/>
    <property type="molecule type" value="Genomic_DNA"/>
</dbReference>
<dbReference type="Proteomes" id="UP000319837">
    <property type="component" value="Unassembled WGS sequence"/>
</dbReference>
<organism evidence="2 3">
    <name type="scientific">Niallia circulans</name>
    <name type="common">Bacillus circulans</name>
    <dbReference type="NCBI Taxonomy" id="1397"/>
    <lineage>
        <taxon>Bacteria</taxon>
        <taxon>Bacillati</taxon>
        <taxon>Bacillota</taxon>
        <taxon>Bacilli</taxon>
        <taxon>Bacillales</taxon>
        <taxon>Bacillaceae</taxon>
        <taxon>Niallia</taxon>
    </lineage>
</organism>
<comment type="caution">
    <text evidence="2">The sequence shown here is derived from an EMBL/GenBank/DDBJ whole genome shotgun (WGS) entry which is preliminary data.</text>
</comment>
<reference evidence="3" key="1">
    <citation type="submission" date="2018-10" db="EMBL/GenBank/DDBJ databases">
        <title>FDA dAtabase for Regulatory Grade micrObial Sequences (FDA-ARGOS): Supporting development and validation of Infectious Disease Dx tests.</title>
        <authorList>
            <person name="Minogue T."/>
            <person name="Wolcott M."/>
            <person name="Wasieloski L."/>
            <person name="Aguilar W."/>
            <person name="Moore D."/>
            <person name="Tallon L."/>
            <person name="Sadzewicz L."/>
            <person name="Sengamalay N."/>
            <person name="Ott S."/>
            <person name="Godinez A."/>
            <person name="Nagaraj S."/>
            <person name="Vavikolanu K."/>
            <person name="Vyas G."/>
            <person name="Nadendla S."/>
            <person name="George J."/>
            <person name="Sichtig H."/>
        </authorList>
    </citation>
    <scope>NUCLEOTIDE SEQUENCE [LARGE SCALE GENOMIC DNA]</scope>
    <source>
        <strain evidence="3">FDAARGOS_343</strain>
    </source>
</reference>
<evidence type="ECO:0000256" key="1">
    <source>
        <dbReference type="SAM" id="Phobius"/>
    </source>
</evidence>
<evidence type="ECO:0000313" key="3">
    <source>
        <dbReference type="Proteomes" id="UP000319837"/>
    </source>
</evidence>
<protein>
    <submittedName>
        <fullName evidence="2">Uncharacterized protein</fullName>
    </submittedName>
</protein>
<proteinExistence type="predicted"/>